<proteinExistence type="predicted"/>
<dbReference type="PROSITE" id="PS50011">
    <property type="entry name" value="PROTEIN_KINASE_DOM"/>
    <property type="match status" value="1"/>
</dbReference>
<dbReference type="EMBL" id="LLXI01001258">
    <property type="protein sequence ID" value="PKY52729.1"/>
    <property type="molecule type" value="Genomic_DNA"/>
</dbReference>
<dbReference type="GO" id="GO:0005524">
    <property type="term" value="F:ATP binding"/>
    <property type="evidence" value="ECO:0007669"/>
    <property type="project" value="InterPro"/>
</dbReference>
<dbReference type="InterPro" id="IPR011009">
    <property type="entry name" value="Kinase-like_dom_sf"/>
</dbReference>
<sequence length="251" mass="28839">NVEILHHDIRAENILITIDETAKLANCSLNAVTLKQDQNLERARYCAPELLKNSNAKYNNKCEVYSFGILLWEIVEEKAPYEDYKDIIEIVNLENNQMPEKFKNLVINAVNHDPEFRPNIIEMLKVLKNCLEDSKSKAFHTSNVLQNQRPSEPTPTIPKSIDHSGMTGATAEIALVIVPFTKFVPLIKEIGAIFDEIIDVEEAAEHNKRTCKLLKDQVQIAELVVRELREKKYEKEDFFNNRNYSSVQELA</sequence>
<dbReference type="InterPro" id="IPR001245">
    <property type="entry name" value="Ser-Thr/Tyr_kinase_cat_dom"/>
</dbReference>
<dbReference type="PANTHER" id="PTHR23257">
    <property type="entry name" value="SERINE-THREONINE PROTEIN KINASE"/>
    <property type="match status" value="1"/>
</dbReference>
<feature type="domain" description="Protein kinase" evidence="1">
    <location>
        <begin position="1"/>
        <end position="131"/>
    </location>
</feature>
<dbReference type="Pfam" id="PF07714">
    <property type="entry name" value="PK_Tyr_Ser-Thr"/>
    <property type="match status" value="1"/>
</dbReference>
<dbReference type="AlphaFoldDB" id="A0A2I1H1H9"/>
<reference evidence="2 3" key="1">
    <citation type="submission" date="2015-10" db="EMBL/GenBank/DDBJ databases">
        <title>Genome analyses suggest a sexual origin of heterokaryosis in a supposedly ancient asexual fungus.</title>
        <authorList>
            <person name="Ropars J."/>
            <person name="Sedzielewska K."/>
            <person name="Noel J."/>
            <person name="Charron P."/>
            <person name="Farinelli L."/>
            <person name="Marton T."/>
            <person name="Kruger M."/>
            <person name="Pelin A."/>
            <person name="Brachmann A."/>
            <person name="Corradi N."/>
        </authorList>
    </citation>
    <scope>NUCLEOTIDE SEQUENCE [LARGE SCALE GENOMIC DNA]</scope>
    <source>
        <strain evidence="2 3">A4</strain>
    </source>
</reference>
<gene>
    <name evidence="2" type="ORF">RhiirA4_470547</name>
</gene>
<evidence type="ECO:0000313" key="3">
    <source>
        <dbReference type="Proteomes" id="UP000234323"/>
    </source>
</evidence>
<dbReference type="Gene3D" id="1.20.930.20">
    <property type="entry name" value="Adaptor protein Cbl, N-terminal domain"/>
    <property type="match status" value="1"/>
</dbReference>
<protein>
    <submittedName>
        <fullName evidence="2">Kinase-like protein</fullName>
    </submittedName>
</protein>
<dbReference type="InterPro" id="IPR036537">
    <property type="entry name" value="Adaptor_Cbl_N_dom_sf"/>
</dbReference>
<evidence type="ECO:0000313" key="2">
    <source>
        <dbReference type="EMBL" id="PKY52729.1"/>
    </source>
</evidence>
<dbReference type="VEuPathDB" id="FungiDB:RhiirFUN_010549"/>
<dbReference type="VEuPathDB" id="FungiDB:FUN_006615"/>
<feature type="non-terminal residue" evidence="2">
    <location>
        <position position="251"/>
    </location>
</feature>
<dbReference type="InterPro" id="IPR050167">
    <property type="entry name" value="Ser_Thr_protein_kinase"/>
</dbReference>
<organism evidence="2 3">
    <name type="scientific">Rhizophagus irregularis</name>
    <dbReference type="NCBI Taxonomy" id="588596"/>
    <lineage>
        <taxon>Eukaryota</taxon>
        <taxon>Fungi</taxon>
        <taxon>Fungi incertae sedis</taxon>
        <taxon>Mucoromycota</taxon>
        <taxon>Glomeromycotina</taxon>
        <taxon>Glomeromycetes</taxon>
        <taxon>Glomerales</taxon>
        <taxon>Glomeraceae</taxon>
        <taxon>Rhizophagus</taxon>
    </lineage>
</organism>
<name>A0A2I1H1H9_9GLOM</name>
<evidence type="ECO:0000259" key="1">
    <source>
        <dbReference type="PROSITE" id="PS50011"/>
    </source>
</evidence>
<keyword evidence="2" id="KW-0418">Kinase</keyword>
<dbReference type="GO" id="GO:0005737">
    <property type="term" value="C:cytoplasm"/>
    <property type="evidence" value="ECO:0007669"/>
    <property type="project" value="TreeGrafter"/>
</dbReference>
<dbReference type="GO" id="GO:0004672">
    <property type="term" value="F:protein kinase activity"/>
    <property type="evidence" value="ECO:0007669"/>
    <property type="project" value="InterPro"/>
</dbReference>
<dbReference type="InterPro" id="IPR000719">
    <property type="entry name" value="Prot_kinase_dom"/>
</dbReference>
<dbReference type="VEuPathDB" id="FungiDB:RhiirA1_499174"/>
<dbReference type="Gene3D" id="1.10.510.10">
    <property type="entry name" value="Transferase(Phosphotransferase) domain 1"/>
    <property type="match status" value="1"/>
</dbReference>
<dbReference type="Proteomes" id="UP000234323">
    <property type="component" value="Unassembled WGS sequence"/>
</dbReference>
<dbReference type="GO" id="GO:0007166">
    <property type="term" value="P:cell surface receptor signaling pathway"/>
    <property type="evidence" value="ECO:0007669"/>
    <property type="project" value="InterPro"/>
</dbReference>
<keyword evidence="3" id="KW-1185">Reference proteome</keyword>
<dbReference type="SUPFAM" id="SSF56112">
    <property type="entry name" value="Protein kinase-like (PK-like)"/>
    <property type="match status" value="1"/>
</dbReference>
<keyword evidence="2" id="KW-0808">Transferase</keyword>
<comment type="caution">
    <text evidence="2">The sequence shown here is derived from an EMBL/GenBank/DDBJ whole genome shotgun (WGS) entry which is preliminary data.</text>
</comment>
<accession>A0A2I1H1H9</accession>
<feature type="non-terminal residue" evidence="2">
    <location>
        <position position="1"/>
    </location>
</feature>